<reference evidence="1" key="2">
    <citation type="journal article" date="2021" name="PeerJ">
        <title>Extensive microbial diversity within the chicken gut microbiome revealed by metagenomics and culture.</title>
        <authorList>
            <person name="Gilroy R."/>
            <person name="Ravi A."/>
            <person name="Getino M."/>
            <person name="Pursley I."/>
            <person name="Horton D.L."/>
            <person name="Alikhan N.F."/>
            <person name="Baker D."/>
            <person name="Gharbi K."/>
            <person name="Hall N."/>
            <person name="Watson M."/>
            <person name="Adriaenssens E.M."/>
            <person name="Foster-Nyarko E."/>
            <person name="Jarju S."/>
            <person name="Secka A."/>
            <person name="Antonio M."/>
            <person name="Oren A."/>
            <person name="Chaudhuri R.R."/>
            <person name="La Ragione R."/>
            <person name="Hildebrand F."/>
            <person name="Pallen M.J."/>
        </authorList>
    </citation>
    <scope>NUCLEOTIDE SEQUENCE</scope>
    <source>
        <strain evidence="1">CHK197-8231</strain>
    </source>
</reference>
<dbReference type="InterPro" id="IPR006901">
    <property type="entry name" value="TrmK"/>
</dbReference>
<keyword evidence="1" id="KW-0808">Transferase</keyword>
<protein>
    <submittedName>
        <fullName evidence="1">SAM-dependent methyltransferase</fullName>
    </submittedName>
</protein>
<accession>A0A9D1HV52</accession>
<dbReference type="GO" id="GO:0032259">
    <property type="term" value="P:methylation"/>
    <property type="evidence" value="ECO:0007669"/>
    <property type="project" value="UniProtKB-KW"/>
</dbReference>
<keyword evidence="1" id="KW-0489">Methyltransferase</keyword>
<evidence type="ECO:0000313" key="1">
    <source>
        <dbReference type="EMBL" id="HIU22203.1"/>
    </source>
</evidence>
<dbReference type="InterPro" id="IPR029063">
    <property type="entry name" value="SAM-dependent_MTases_sf"/>
</dbReference>
<dbReference type="GO" id="GO:0160105">
    <property type="term" value="F:tRNA (adenine(22)-N1)-methyltransferase activity"/>
    <property type="evidence" value="ECO:0007669"/>
    <property type="project" value="InterPro"/>
</dbReference>
<organism evidence="1 2">
    <name type="scientific">Candidatus Fimihabitans intestinipullorum</name>
    <dbReference type="NCBI Taxonomy" id="2840820"/>
    <lineage>
        <taxon>Bacteria</taxon>
        <taxon>Bacillati</taxon>
        <taxon>Mycoplasmatota</taxon>
        <taxon>Mycoplasmatota incertae sedis</taxon>
        <taxon>Candidatus Fimihabitans</taxon>
    </lineage>
</organism>
<reference evidence="1" key="1">
    <citation type="submission" date="2020-10" db="EMBL/GenBank/DDBJ databases">
        <authorList>
            <person name="Gilroy R."/>
        </authorList>
    </citation>
    <scope>NUCLEOTIDE SEQUENCE</scope>
    <source>
        <strain evidence="1">CHK197-8231</strain>
    </source>
</reference>
<dbReference type="CDD" id="cd02440">
    <property type="entry name" value="AdoMet_MTases"/>
    <property type="match status" value="1"/>
</dbReference>
<proteinExistence type="predicted"/>
<dbReference type="PIRSF" id="PIRSF018637">
    <property type="entry name" value="TrmK"/>
    <property type="match status" value="1"/>
</dbReference>
<dbReference type="Gene3D" id="3.40.50.150">
    <property type="entry name" value="Vaccinia Virus protein VP39"/>
    <property type="match status" value="1"/>
</dbReference>
<dbReference type="EMBL" id="DVML01000008">
    <property type="protein sequence ID" value="HIU22203.1"/>
    <property type="molecule type" value="Genomic_DNA"/>
</dbReference>
<dbReference type="SUPFAM" id="SSF53335">
    <property type="entry name" value="S-adenosyl-L-methionine-dependent methyltransferases"/>
    <property type="match status" value="1"/>
</dbReference>
<sequence length="219" mass="25428">MKLSKRLKTIADMIPENAYVLDIGCDHALLDIYLTLEKGCRCVASDINENALQSARENVDKYEVQKEIEIVCAPGLDGVEVTEESYVVIAGMGTMTILDILSSPQTSKIQHLILQSNRELETLRKEVTRLGFRIREEYALEEKGIFYVVILWERGSATYQEMEYRYGPYLLKHDLDYLKQMLRREKELFVRLPENHSKKRSEQKKTIAFLEKRIASFSK</sequence>
<comment type="caution">
    <text evidence="1">The sequence shown here is derived from an EMBL/GenBank/DDBJ whole genome shotgun (WGS) entry which is preliminary data.</text>
</comment>
<dbReference type="Pfam" id="PF12847">
    <property type="entry name" value="Methyltransf_18"/>
    <property type="match status" value="1"/>
</dbReference>
<dbReference type="PANTHER" id="PTHR38451">
    <property type="entry name" value="TRNA (ADENINE(22)-N(1))-METHYLTRANSFERASE"/>
    <property type="match status" value="1"/>
</dbReference>
<dbReference type="AlphaFoldDB" id="A0A9D1HV52"/>
<evidence type="ECO:0000313" key="2">
    <source>
        <dbReference type="Proteomes" id="UP000824087"/>
    </source>
</evidence>
<name>A0A9D1HV52_9BACT</name>
<dbReference type="Proteomes" id="UP000824087">
    <property type="component" value="Unassembled WGS sequence"/>
</dbReference>
<gene>
    <name evidence="1" type="ORF">IAD49_01340</name>
</gene>
<dbReference type="PANTHER" id="PTHR38451:SF1">
    <property type="entry name" value="TRNA (ADENINE(22)-N(1))-METHYLTRANSFERASE"/>
    <property type="match status" value="1"/>
</dbReference>